<dbReference type="Proteomes" id="UP001231189">
    <property type="component" value="Unassembled WGS sequence"/>
</dbReference>
<dbReference type="InterPro" id="IPR001878">
    <property type="entry name" value="Znf_CCHC"/>
</dbReference>
<gene>
    <name evidence="4" type="ORF">QYE76_048790</name>
</gene>
<dbReference type="Pfam" id="PF07727">
    <property type="entry name" value="RVT_2"/>
    <property type="match status" value="1"/>
</dbReference>
<keyword evidence="1" id="KW-0479">Metal-binding</keyword>
<keyword evidence="5" id="KW-1185">Reference proteome</keyword>
<feature type="domain" description="CCHC-type" evidence="3">
    <location>
        <begin position="44"/>
        <end position="59"/>
    </location>
</feature>
<dbReference type="EMBL" id="JAUUTY010000003">
    <property type="protein sequence ID" value="KAK1660631.1"/>
    <property type="molecule type" value="Genomic_DNA"/>
</dbReference>
<evidence type="ECO:0000313" key="4">
    <source>
        <dbReference type="EMBL" id="KAK1660631.1"/>
    </source>
</evidence>
<dbReference type="PROSITE" id="PS50158">
    <property type="entry name" value="ZF_CCHC"/>
    <property type="match status" value="1"/>
</dbReference>
<dbReference type="GO" id="GO:0008270">
    <property type="term" value="F:zinc ion binding"/>
    <property type="evidence" value="ECO:0007669"/>
    <property type="project" value="UniProtKB-KW"/>
</dbReference>
<evidence type="ECO:0000256" key="2">
    <source>
        <dbReference type="SAM" id="MobiDB-lite"/>
    </source>
</evidence>
<organism evidence="4 5">
    <name type="scientific">Lolium multiflorum</name>
    <name type="common">Italian ryegrass</name>
    <name type="synonym">Lolium perenne subsp. multiflorum</name>
    <dbReference type="NCBI Taxonomy" id="4521"/>
    <lineage>
        <taxon>Eukaryota</taxon>
        <taxon>Viridiplantae</taxon>
        <taxon>Streptophyta</taxon>
        <taxon>Embryophyta</taxon>
        <taxon>Tracheophyta</taxon>
        <taxon>Spermatophyta</taxon>
        <taxon>Magnoliopsida</taxon>
        <taxon>Liliopsida</taxon>
        <taxon>Poales</taxon>
        <taxon>Poaceae</taxon>
        <taxon>BOP clade</taxon>
        <taxon>Pooideae</taxon>
        <taxon>Poodae</taxon>
        <taxon>Poeae</taxon>
        <taxon>Poeae Chloroplast Group 2 (Poeae type)</taxon>
        <taxon>Loliodinae</taxon>
        <taxon>Loliinae</taxon>
        <taxon>Lolium</taxon>
    </lineage>
</organism>
<dbReference type="AlphaFoldDB" id="A0AAD8SLR4"/>
<accession>A0AAD8SLR4</accession>
<evidence type="ECO:0000259" key="3">
    <source>
        <dbReference type="PROSITE" id="PS50158"/>
    </source>
</evidence>
<comment type="caution">
    <text evidence="4">The sequence shown here is derived from an EMBL/GenBank/DDBJ whole genome shotgun (WGS) entry which is preliminary data.</text>
</comment>
<dbReference type="SUPFAM" id="SSF57756">
    <property type="entry name" value="Retrovirus zinc finger-like domains"/>
    <property type="match status" value="1"/>
</dbReference>
<reference evidence="4" key="1">
    <citation type="submission" date="2023-07" db="EMBL/GenBank/DDBJ databases">
        <title>A chromosome-level genome assembly of Lolium multiflorum.</title>
        <authorList>
            <person name="Chen Y."/>
            <person name="Copetti D."/>
            <person name="Kolliker R."/>
            <person name="Studer B."/>
        </authorList>
    </citation>
    <scope>NUCLEOTIDE SEQUENCE</scope>
    <source>
        <strain evidence="4">02402/16</strain>
        <tissue evidence="4">Leaf</tissue>
    </source>
</reference>
<dbReference type="Gene3D" id="4.10.60.10">
    <property type="entry name" value="Zinc finger, CCHC-type"/>
    <property type="match status" value="1"/>
</dbReference>
<evidence type="ECO:0000256" key="1">
    <source>
        <dbReference type="PROSITE-ProRule" id="PRU00047"/>
    </source>
</evidence>
<keyword evidence="1" id="KW-0863">Zinc-finger</keyword>
<protein>
    <recommendedName>
        <fullName evidence="3">CCHC-type domain-containing protein</fullName>
    </recommendedName>
</protein>
<feature type="region of interest" description="Disordered" evidence="2">
    <location>
        <begin position="89"/>
        <end position="134"/>
    </location>
</feature>
<dbReference type="GO" id="GO:0003676">
    <property type="term" value="F:nucleic acid binding"/>
    <property type="evidence" value="ECO:0007669"/>
    <property type="project" value="InterPro"/>
</dbReference>
<feature type="compositionally biased region" description="Basic and acidic residues" evidence="2">
    <location>
        <begin position="105"/>
        <end position="126"/>
    </location>
</feature>
<name>A0AAD8SLR4_LOLMU</name>
<proteinExistence type="predicted"/>
<keyword evidence="1" id="KW-0862">Zinc</keyword>
<sequence>MVNKTTSFKKQGKPKEKGNFKKGGKKAAAPPKKPKAGPKPDTVCYYCKGDGHWKRNCSKYLADLKSGSIKKKEVTGRKVELDEVIEPSLGLESSAAPEDVPPAPIREEANDNDHETSNEVTTEPRRSTRNRTTPDWYDPALNVMLVDDNDDPTTYEEAMMSPDSNKWQEAMKSEMGSMYENQVWTLVDLPDGRKAVENKWIFKRKTYADGNITVYKARLVVKGFRQIQGVDYDETFSPVAKLKSVRILLAIAAFFDYEIWQMDVKTAFLNGDIEEELYMVQPKGFVDPKDADKIRVYFEWCSSELDECQAKRGGEVFN</sequence>
<dbReference type="InterPro" id="IPR036875">
    <property type="entry name" value="Znf_CCHC_sf"/>
</dbReference>
<dbReference type="SMART" id="SM00343">
    <property type="entry name" value="ZnF_C2HC"/>
    <property type="match status" value="1"/>
</dbReference>
<feature type="region of interest" description="Disordered" evidence="2">
    <location>
        <begin position="1"/>
        <end position="41"/>
    </location>
</feature>
<evidence type="ECO:0000313" key="5">
    <source>
        <dbReference type="Proteomes" id="UP001231189"/>
    </source>
</evidence>
<dbReference type="InterPro" id="IPR013103">
    <property type="entry name" value="RVT_2"/>
</dbReference>